<organism evidence="5 6">
    <name type="scientific">Candidula unifasciata</name>
    <dbReference type="NCBI Taxonomy" id="100452"/>
    <lineage>
        <taxon>Eukaryota</taxon>
        <taxon>Metazoa</taxon>
        <taxon>Spiralia</taxon>
        <taxon>Lophotrochozoa</taxon>
        <taxon>Mollusca</taxon>
        <taxon>Gastropoda</taxon>
        <taxon>Heterobranchia</taxon>
        <taxon>Euthyneura</taxon>
        <taxon>Panpulmonata</taxon>
        <taxon>Eupulmonata</taxon>
        <taxon>Stylommatophora</taxon>
        <taxon>Helicina</taxon>
        <taxon>Helicoidea</taxon>
        <taxon>Geomitridae</taxon>
        <taxon>Candidula</taxon>
    </lineage>
</organism>
<protein>
    <recommendedName>
        <fullName evidence="4">Caprin-1 dimerization domain-containing protein</fullName>
    </recommendedName>
</protein>
<dbReference type="EMBL" id="CAJHNH020005046">
    <property type="protein sequence ID" value="CAG5132058.1"/>
    <property type="molecule type" value="Genomic_DNA"/>
</dbReference>
<sequence>DSLQQYDQVMHCLEFARELHKQFLQINQEHEKVARKQAKREKAERQALEIKRICEILQLQALLDLLGRDKVREDFKTGKHGAVVLTEDNLNQLDELYQAISPSRDDSGDEYPQRITLAAEHLVNYLDAKDRQVVGTTYKELKELITIIMQCGYFEKPKNDEVLEAPTEFVAETDVAAADTEVAASEELASSNEPDQTFDEQQQSQQPQQPPVDLTTSVAEVSQSHRVLPAPALDTLEQDAFFAPSSLPYQTSADPHFTQSSHVATSQIPDYPSFSNGPFQFIQASYVMPETAGIVDPAVIVAQPAVNSGLQFMSQRYDSQPPQMQHLPPQPHLQQQNQTVNSLGELSQIQSSASQQSQQLAQDYSSQNYAQNLQSDSLYTVQGVGEVGEKLSSHPSILAQRRDDSAASAFEIPPSIPLPPSQIQENDDILMLPAQSESSSEQETQFQMNARAPVFHSMYSQLPCRKLQDWQEVRVRSPRLLWTSPSRPPQASLGSQVLETSSRAPKVHLWGNYQSYPPSNSYRADSFHGGPYNYNKSRFSGEVHQKRGGPLGGPGARGYPRGGAGVNNGRGGMRGGMARGGSNGSRGGYNRPLATQ</sequence>
<comment type="caution">
    <text evidence="5">The sequence shown here is derived from an EMBL/GenBank/DDBJ whole genome shotgun (WGS) entry which is preliminary data.</text>
</comment>
<dbReference type="AlphaFoldDB" id="A0A8S3ZVF4"/>
<feature type="domain" description="Caprin-1 dimerization" evidence="4">
    <location>
        <begin position="39"/>
        <end position="155"/>
    </location>
</feature>
<feature type="region of interest" description="Disordered" evidence="3">
    <location>
        <begin position="396"/>
        <end position="423"/>
    </location>
</feature>
<evidence type="ECO:0000256" key="3">
    <source>
        <dbReference type="SAM" id="MobiDB-lite"/>
    </source>
</evidence>
<keyword evidence="2" id="KW-0175">Coiled coil</keyword>
<feature type="region of interest" description="Disordered" evidence="3">
    <location>
        <begin position="182"/>
        <end position="220"/>
    </location>
</feature>
<dbReference type="PANTHER" id="PTHR22922">
    <property type="entry name" value="GPI-ANCHORED PROTEIN P137"/>
    <property type="match status" value="1"/>
</dbReference>
<evidence type="ECO:0000256" key="1">
    <source>
        <dbReference type="ARBA" id="ARBA00007950"/>
    </source>
</evidence>
<keyword evidence="6" id="KW-1185">Reference proteome</keyword>
<dbReference type="Pfam" id="PF18293">
    <property type="entry name" value="Caprin-1_dimer"/>
    <property type="match status" value="1"/>
</dbReference>
<dbReference type="Proteomes" id="UP000678393">
    <property type="component" value="Unassembled WGS sequence"/>
</dbReference>
<dbReference type="InterPro" id="IPR041637">
    <property type="entry name" value="Caprin-1_dimer"/>
</dbReference>
<dbReference type="GO" id="GO:0003723">
    <property type="term" value="F:RNA binding"/>
    <property type="evidence" value="ECO:0007669"/>
    <property type="project" value="TreeGrafter"/>
</dbReference>
<evidence type="ECO:0000313" key="5">
    <source>
        <dbReference type="EMBL" id="CAG5132058.1"/>
    </source>
</evidence>
<name>A0A8S3ZVF4_9EUPU</name>
<gene>
    <name evidence="5" type="ORF">CUNI_LOCUS17616</name>
</gene>
<feature type="non-terminal residue" evidence="5">
    <location>
        <position position="596"/>
    </location>
</feature>
<dbReference type="OrthoDB" id="10062814at2759"/>
<comment type="similarity">
    <text evidence="1">Belongs to the caprin family.</text>
</comment>
<reference evidence="5" key="1">
    <citation type="submission" date="2021-04" db="EMBL/GenBank/DDBJ databases">
        <authorList>
            <consortium name="Molecular Ecology Group"/>
        </authorList>
    </citation>
    <scope>NUCLEOTIDE SEQUENCE</scope>
</reference>
<evidence type="ECO:0000259" key="4">
    <source>
        <dbReference type="Pfam" id="PF18293"/>
    </source>
</evidence>
<accession>A0A8S3ZVF4</accession>
<proteinExistence type="inferred from homology"/>
<dbReference type="PANTHER" id="PTHR22922:SF19">
    <property type="entry name" value="CAPRIN HOMOLOG"/>
    <property type="match status" value="1"/>
</dbReference>
<feature type="region of interest" description="Disordered" evidence="3">
    <location>
        <begin position="542"/>
        <end position="596"/>
    </location>
</feature>
<dbReference type="GO" id="GO:0005737">
    <property type="term" value="C:cytoplasm"/>
    <property type="evidence" value="ECO:0007669"/>
    <property type="project" value="TreeGrafter"/>
</dbReference>
<feature type="compositionally biased region" description="Gly residues" evidence="3">
    <location>
        <begin position="549"/>
        <end position="587"/>
    </location>
</feature>
<evidence type="ECO:0000313" key="6">
    <source>
        <dbReference type="Proteomes" id="UP000678393"/>
    </source>
</evidence>
<feature type="coiled-coil region" evidence="2">
    <location>
        <begin position="26"/>
        <end position="60"/>
    </location>
</feature>
<evidence type="ECO:0000256" key="2">
    <source>
        <dbReference type="SAM" id="Coils"/>
    </source>
</evidence>
<dbReference type="InterPro" id="IPR028816">
    <property type="entry name" value="Caprin"/>
</dbReference>